<reference evidence="2" key="1">
    <citation type="journal article" date="2012" name="Nat. Genet.">
        <title>Lifestyle transitions in plant pathogenic Colletotrichum fungi deciphered by genome and transcriptome analyses.</title>
        <authorList>
            <person name="O'Connell R.J."/>
            <person name="Thon M.R."/>
            <person name="Hacquard S."/>
            <person name="Amyotte S.G."/>
            <person name="Kleemann J."/>
            <person name="Torres M.F."/>
            <person name="Damm U."/>
            <person name="Buiate E.A."/>
            <person name="Epstein L."/>
            <person name="Alkan N."/>
            <person name="Altmueller J."/>
            <person name="Alvarado-Balderrama L."/>
            <person name="Bauser C.A."/>
            <person name="Becker C."/>
            <person name="Birren B.W."/>
            <person name="Chen Z."/>
            <person name="Choi J."/>
            <person name="Crouch J.A."/>
            <person name="Duvick J.P."/>
            <person name="Farman M.A."/>
            <person name="Gan P."/>
            <person name="Heiman D."/>
            <person name="Henrissat B."/>
            <person name="Howard R.J."/>
            <person name="Kabbage M."/>
            <person name="Koch C."/>
            <person name="Kracher B."/>
            <person name="Kubo Y."/>
            <person name="Law A.D."/>
            <person name="Lebrun M.-H."/>
            <person name="Lee Y.-H."/>
            <person name="Miyara I."/>
            <person name="Moore N."/>
            <person name="Neumann U."/>
            <person name="Nordstroem K."/>
            <person name="Panaccione D.G."/>
            <person name="Panstruga R."/>
            <person name="Place M."/>
            <person name="Proctor R.H."/>
            <person name="Prusky D."/>
            <person name="Rech G."/>
            <person name="Reinhardt R."/>
            <person name="Rollins J.A."/>
            <person name="Rounsley S."/>
            <person name="Schardl C.L."/>
            <person name="Schwartz D.C."/>
            <person name="Shenoy N."/>
            <person name="Shirasu K."/>
            <person name="Sikhakolli U.R."/>
            <person name="Stueber K."/>
            <person name="Sukno S.A."/>
            <person name="Sweigard J.A."/>
            <person name="Takano Y."/>
            <person name="Takahara H."/>
            <person name="Trail F."/>
            <person name="van der Does H.C."/>
            <person name="Voll L.M."/>
            <person name="Will I."/>
            <person name="Young S."/>
            <person name="Zeng Q."/>
            <person name="Zhang J."/>
            <person name="Zhou S."/>
            <person name="Dickman M.B."/>
            <person name="Schulze-Lefert P."/>
            <person name="Ver Loren van Themaat E."/>
            <person name="Ma L.-J."/>
            <person name="Vaillancourt L.J."/>
        </authorList>
    </citation>
    <scope>NUCLEOTIDE SEQUENCE [LARGE SCALE GENOMIC DNA]</scope>
    <source>
        <strain evidence="2">IMI 349063</strain>
    </source>
</reference>
<dbReference type="Proteomes" id="UP000007174">
    <property type="component" value="Unassembled WGS sequence"/>
</dbReference>
<name>H1VUB7_COLHI</name>
<sequence>KGRTARGDGDPLPAVFFLLRLWWGYPSAFQGPRSVHLFLAAPSPFFPFLLGKGVARFEIRHADHDAISDPRLWGAGELIACIRGQIVWPVSRHRPVFLPQRRAVGEGF</sequence>
<protein>
    <submittedName>
        <fullName evidence="1">Uncharacterized protein</fullName>
    </submittedName>
</protein>
<accession>H1VUB7</accession>
<proteinExistence type="predicted"/>
<dbReference type="EMBL" id="CACQ02006405">
    <property type="protein sequence ID" value="CCF43826.1"/>
    <property type="molecule type" value="Genomic_DNA"/>
</dbReference>
<organism evidence="1 2">
    <name type="scientific">Colletotrichum higginsianum (strain IMI 349063)</name>
    <name type="common">Crucifer anthracnose fungus</name>
    <dbReference type="NCBI Taxonomy" id="759273"/>
    <lineage>
        <taxon>Eukaryota</taxon>
        <taxon>Fungi</taxon>
        <taxon>Dikarya</taxon>
        <taxon>Ascomycota</taxon>
        <taxon>Pezizomycotina</taxon>
        <taxon>Sordariomycetes</taxon>
        <taxon>Hypocreomycetidae</taxon>
        <taxon>Glomerellales</taxon>
        <taxon>Glomerellaceae</taxon>
        <taxon>Colletotrichum</taxon>
        <taxon>Colletotrichum destructivum species complex</taxon>
    </lineage>
</organism>
<dbReference type="HOGENOM" id="CLU_2203182_0_0_1"/>
<evidence type="ECO:0000313" key="2">
    <source>
        <dbReference type="Proteomes" id="UP000007174"/>
    </source>
</evidence>
<dbReference type="AlphaFoldDB" id="H1VUB7"/>
<feature type="non-terminal residue" evidence="1">
    <location>
        <position position="1"/>
    </location>
</feature>
<evidence type="ECO:0000313" key="1">
    <source>
        <dbReference type="EMBL" id="CCF43826.1"/>
    </source>
</evidence>
<gene>
    <name evidence="1" type="ORF">CH063_13420</name>
</gene>